<evidence type="ECO:0000313" key="1">
    <source>
        <dbReference type="EMBL" id="KAD3632919.1"/>
    </source>
</evidence>
<evidence type="ECO:0008006" key="3">
    <source>
        <dbReference type="Google" id="ProtNLM"/>
    </source>
</evidence>
<accession>A0A5N6MGQ9</accession>
<dbReference type="RefSeq" id="WP_152272169.1">
    <property type="nucleotide sequence ID" value="NZ_VTFX01000004.1"/>
</dbReference>
<sequence>MGIYKLEGTVPLGPMLGILPQIGADVGNGITADVDGAEVTIQFSPLSPSGYSVMPSTLTVTVSFSEGVFTPQCAFDLLVDATQNVLDMIRVTQPTTGLPGTLPNFSGVVLRRDSTVEPLGFDWREGYREVAMIIRPQELQPHANDFRRAVQRELNDDWDLDILIAQARHYAQMNWESNPSLSMFLAALVLETKMKRVLWRDTPSDMQEAMLLEVPKTAPLKFEVLKLFSSVSTKYLGRSLKKERPKLWPTVQKVFKDRNQFAHQAVHATRTEANDAVRCARRVMLWLDGGSQQNYRH</sequence>
<dbReference type="EMBL" id="VTFX01000004">
    <property type="protein sequence ID" value="KAD3632919.1"/>
    <property type="molecule type" value="Genomic_DNA"/>
</dbReference>
<name>A0A5N6MGQ9_9MICC</name>
<gene>
    <name evidence="1" type="ORF">GD627_08665</name>
</gene>
<dbReference type="AlphaFoldDB" id="A0A5N6MGQ9"/>
<dbReference type="Proteomes" id="UP000326852">
    <property type="component" value="Unassembled WGS sequence"/>
</dbReference>
<evidence type="ECO:0000313" key="2">
    <source>
        <dbReference type="Proteomes" id="UP000326852"/>
    </source>
</evidence>
<reference evidence="1 2" key="1">
    <citation type="submission" date="2019-08" db="EMBL/GenBank/DDBJ databases">
        <title>Arthrobacter sp. nov., isolated from plateau pika and Tibetan wild ass.</title>
        <authorList>
            <person name="Ge Y."/>
        </authorList>
    </citation>
    <scope>NUCLEOTIDE SEQUENCE [LARGE SCALE GENOMIC DNA]</scope>
    <source>
        <strain evidence="1 2">785</strain>
    </source>
</reference>
<proteinExistence type="predicted"/>
<keyword evidence="2" id="KW-1185">Reference proteome</keyword>
<organism evidence="1 2">
    <name type="scientific">Arthrobacter yangruifuii</name>
    <dbReference type="NCBI Taxonomy" id="2606616"/>
    <lineage>
        <taxon>Bacteria</taxon>
        <taxon>Bacillati</taxon>
        <taxon>Actinomycetota</taxon>
        <taxon>Actinomycetes</taxon>
        <taxon>Micrococcales</taxon>
        <taxon>Micrococcaceae</taxon>
        <taxon>Arthrobacter</taxon>
    </lineage>
</organism>
<protein>
    <recommendedName>
        <fullName evidence="3">Apea-like HEPN domain-containing protein</fullName>
    </recommendedName>
</protein>
<comment type="caution">
    <text evidence="1">The sequence shown here is derived from an EMBL/GenBank/DDBJ whole genome shotgun (WGS) entry which is preliminary data.</text>
</comment>